<dbReference type="NCBIfam" id="TIGR01352">
    <property type="entry name" value="tonB_Cterm"/>
    <property type="match status" value="1"/>
</dbReference>
<keyword evidence="14" id="KW-1185">Reference proteome</keyword>
<comment type="function">
    <text evidence="10">Interacts with outer membrane receptor proteins that carry out high-affinity binding and energy dependent uptake into the periplasmic space of specific substrates. It could act to transduce energy from the cytoplasmic membrane to specific energy-requiring processes in the outer membrane, resulting in the release into the periplasm of ligands bound by these outer membrane proteins.</text>
</comment>
<keyword evidence="4 10" id="KW-1003">Cell membrane</keyword>
<name>A0ABW4KYR3_9BURK</name>
<keyword evidence="7 10" id="KW-0653">Protein transport</keyword>
<dbReference type="PRINTS" id="PR01374">
    <property type="entry name" value="TONBPROTEIN"/>
</dbReference>
<feature type="region of interest" description="Disordered" evidence="11">
    <location>
        <begin position="66"/>
        <end position="150"/>
    </location>
</feature>
<evidence type="ECO:0000256" key="5">
    <source>
        <dbReference type="ARBA" id="ARBA00022519"/>
    </source>
</evidence>
<evidence type="ECO:0000256" key="8">
    <source>
        <dbReference type="ARBA" id="ARBA00022989"/>
    </source>
</evidence>
<evidence type="ECO:0000259" key="12">
    <source>
        <dbReference type="PROSITE" id="PS52015"/>
    </source>
</evidence>
<dbReference type="SUPFAM" id="SSF74653">
    <property type="entry name" value="TolA/TonB C-terminal domain"/>
    <property type="match status" value="1"/>
</dbReference>
<dbReference type="EMBL" id="JBHUEJ010000036">
    <property type="protein sequence ID" value="MFD1711926.1"/>
    <property type="molecule type" value="Genomic_DNA"/>
</dbReference>
<dbReference type="InterPro" id="IPR037682">
    <property type="entry name" value="TonB_C"/>
</dbReference>
<evidence type="ECO:0000256" key="11">
    <source>
        <dbReference type="SAM" id="MobiDB-lite"/>
    </source>
</evidence>
<feature type="compositionally biased region" description="Pro residues" evidence="11">
    <location>
        <begin position="123"/>
        <end position="147"/>
    </location>
</feature>
<dbReference type="Proteomes" id="UP001597304">
    <property type="component" value="Unassembled WGS sequence"/>
</dbReference>
<evidence type="ECO:0000313" key="13">
    <source>
        <dbReference type="EMBL" id="MFD1711926.1"/>
    </source>
</evidence>
<organism evidence="13 14">
    <name type="scientific">Ottowia flava</name>
    <dbReference type="NCBI Taxonomy" id="2675430"/>
    <lineage>
        <taxon>Bacteria</taxon>
        <taxon>Pseudomonadati</taxon>
        <taxon>Pseudomonadota</taxon>
        <taxon>Betaproteobacteria</taxon>
        <taxon>Burkholderiales</taxon>
        <taxon>Comamonadaceae</taxon>
        <taxon>Ottowia</taxon>
    </lineage>
</organism>
<dbReference type="InterPro" id="IPR051045">
    <property type="entry name" value="TonB-dependent_transducer"/>
</dbReference>
<keyword evidence="5 10" id="KW-0997">Cell inner membrane</keyword>
<evidence type="ECO:0000256" key="6">
    <source>
        <dbReference type="ARBA" id="ARBA00022692"/>
    </source>
</evidence>
<proteinExistence type="inferred from homology"/>
<evidence type="ECO:0000256" key="7">
    <source>
        <dbReference type="ARBA" id="ARBA00022927"/>
    </source>
</evidence>
<sequence length="245" mass="25584">MSASVPAPSPTVPHISRNAAIVGSVVLMHGIGLWALNNGLLQRAVEVVVPAEILAEFIAPPPPPAAPPAPAPVVQPPPPEPVKPRVAPAPAPRPKPAPRPAPAPKPLTVQEAAPTAPAMEAAPPAPAPVPAPPSPPPPAPPAPPAPAPEVVVQPSTNAAHLNNPRPPYPAMSKRLGETGRVIVRVLIGPDGRAQEARIQRSSGFDRLDQVALETARDRWRYRPGTRNGVPEAMWFNVPINFELTD</sequence>
<feature type="compositionally biased region" description="Low complexity" evidence="11">
    <location>
        <begin position="112"/>
        <end position="122"/>
    </location>
</feature>
<evidence type="ECO:0000256" key="2">
    <source>
        <dbReference type="ARBA" id="ARBA00006555"/>
    </source>
</evidence>
<comment type="subcellular location">
    <subcellularLocation>
        <location evidence="1 10">Cell inner membrane</location>
        <topology evidence="1 10">Single-pass membrane protein</topology>
        <orientation evidence="1 10">Periplasmic side</orientation>
    </subcellularLocation>
</comment>
<comment type="similarity">
    <text evidence="2 10">Belongs to the TonB family.</text>
</comment>
<dbReference type="InterPro" id="IPR006260">
    <property type="entry name" value="TonB/TolA_C"/>
</dbReference>
<keyword evidence="6" id="KW-0812">Transmembrane</keyword>
<gene>
    <name evidence="13" type="ORF">ACFSF0_15045</name>
</gene>
<dbReference type="Gene3D" id="3.30.1150.10">
    <property type="match status" value="1"/>
</dbReference>
<evidence type="ECO:0000313" key="14">
    <source>
        <dbReference type="Proteomes" id="UP001597304"/>
    </source>
</evidence>
<evidence type="ECO:0000256" key="9">
    <source>
        <dbReference type="ARBA" id="ARBA00023136"/>
    </source>
</evidence>
<protein>
    <recommendedName>
        <fullName evidence="10">Protein TonB</fullName>
    </recommendedName>
</protein>
<dbReference type="PANTHER" id="PTHR33446:SF2">
    <property type="entry name" value="PROTEIN TONB"/>
    <property type="match status" value="1"/>
</dbReference>
<evidence type="ECO:0000256" key="3">
    <source>
        <dbReference type="ARBA" id="ARBA00022448"/>
    </source>
</evidence>
<evidence type="ECO:0000256" key="10">
    <source>
        <dbReference type="RuleBase" id="RU362123"/>
    </source>
</evidence>
<dbReference type="InterPro" id="IPR003538">
    <property type="entry name" value="TonB"/>
</dbReference>
<keyword evidence="8" id="KW-1133">Transmembrane helix</keyword>
<keyword evidence="10" id="KW-0735">Signal-anchor</keyword>
<dbReference type="RefSeq" id="WP_147912471.1">
    <property type="nucleotide sequence ID" value="NZ_JBHUEJ010000036.1"/>
</dbReference>
<feature type="domain" description="TonB C-terminal" evidence="12">
    <location>
        <begin position="153"/>
        <end position="245"/>
    </location>
</feature>
<feature type="compositionally biased region" description="Pro residues" evidence="11">
    <location>
        <begin position="66"/>
        <end position="105"/>
    </location>
</feature>
<evidence type="ECO:0000256" key="1">
    <source>
        <dbReference type="ARBA" id="ARBA00004383"/>
    </source>
</evidence>
<dbReference type="Pfam" id="PF03544">
    <property type="entry name" value="TonB_C"/>
    <property type="match status" value="1"/>
</dbReference>
<reference evidence="14" key="1">
    <citation type="journal article" date="2019" name="Int. J. Syst. Evol. Microbiol.">
        <title>The Global Catalogue of Microorganisms (GCM) 10K type strain sequencing project: providing services to taxonomists for standard genome sequencing and annotation.</title>
        <authorList>
            <consortium name="The Broad Institute Genomics Platform"/>
            <consortium name="The Broad Institute Genome Sequencing Center for Infectious Disease"/>
            <person name="Wu L."/>
            <person name="Ma J."/>
        </authorList>
    </citation>
    <scope>NUCLEOTIDE SEQUENCE [LARGE SCALE GENOMIC DNA]</scope>
    <source>
        <strain evidence="14">LMG 29247</strain>
    </source>
</reference>
<keyword evidence="3 10" id="KW-0813">Transport</keyword>
<accession>A0ABW4KYR3</accession>
<dbReference type="PANTHER" id="PTHR33446">
    <property type="entry name" value="PROTEIN TONB-RELATED"/>
    <property type="match status" value="1"/>
</dbReference>
<keyword evidence="9" id="KW-0472">Membrane</keyword>
<comment type="caution">
    <text evidence="13">The sequence shown here is derived from an EMBL/GenBank/DDBJ whole genome shotgun (WGS) entry which is preliminary data.</text>
</comment>
<dbReference type="PROSITE" id="PS52015">
    <property type="entry name" value="TONB_CTD"/>
    <property type="match status" value="1"/>
</dbReference>
<evidence type="ECO:0000256" key="4">
    <source>
        <dbReference type="ARBA" id="ARBA00022475"/>
    </source>
</evidence>